<protein>
    <submittedName>
        <fullName evidence="2">Uncharacterized protein</fullName>
    </submittedName>
</protein>
<dbReference type="KEGG" id="aqg:HRU87_00585"/>
<name>A0A7D4Q428_9MICO</name>
<dbReference type="RefSeq" id="WP_173493042.1">
    <property type="nucleotide sequence ID" value="NZ_CP054056.1"/>
</dbReference>
<evidence type="ECO:0000313" key="2">
    <source>
        <dbReference type="EMBL" id="QKJ24743.1"/>
    </source>
</evidence>
<dbReference type="EMBL" id="CP054056">
    <property type="protein sequence ID" value="QKJ24743.1"/>
    <property type="molecule type" value="Genomic_DNA"/>
</dbReference>
<accession>A0A7D4Q428</accession>
<keyword evidence="3" id="KW-1185">Reference proteome</keyword>
<evidence type="ECO:0000313" key="3">
    <source>
        <dbReference type="Proteomes" id="UP000501003"/>
    </source>
</evidence>
<feature type="signal peptide" evidence="1">
    <location>
        <begin position="1"/>
        <end position="23"/>
    </location>
</feature>
<keyword evidence="1" id="KW-0732">Signal</keyword>
<sequence length="558" mass="60201">MKKIFLSALLVAGLLPIAPAVSNATGALGPGEIDTSKYQYISLQDASFGPWDSRITSYGGKNDSQRCSDWSGICSLERTNERQISANLNFEVCSETQKFDCVQSVVIGGQQAQLYFLDGAKTAGSPAHTLPSGSGPALASIGDELFIVSSRGEYQYDRDKRYFLTRALDVDVVPVETAVSLNLKEGASAASGSPATADQTCYYTDGYHCYVEDRQRLAKRQIDLVLHLSTKWSGFFKGRLTDPLLTVKKQGGVQVVSVSAKPSETHRVFFKIDWDKFGDKEQKALCFGTSWCQPMEKGSTGTRNYLSSAPSALAIVQAFAAHHRDTSYLDDFEWSFGIGRYEGSDCLGPNKGLLGMVTSNAPIFQATPPTYNFGYLTYDIAGLHYKQDGKTLNLGEYDLQLRSDVARCLYGFSKAPVSATVQVISDAGKEVVATTLVSESQGFVRLSAKNFTYSQKKIRVKLTQPALTALAPFASNSSTLGKSQAAALSKTLKAVQKNAGLTCTSIFSSEANRKLALKQATAVCAAAKKLRPDLKTEAVVAPLSGSGQKAGVTLLRSY</sequence>
<dbReference type="AlphaFoldDB" id="A0A7D4Q428"/>
<reference evidence="2 3" key="1">
    <citation type="submission" date="2020-05" db="EMBL/GenBank/DDBJ databases">
        <title>Aquirufa sp. strain 15G-AUS-rot a new Aquirufa species.</title>
        <authorList>
            <person name="Pitt A."/>
            <person name="Hahn M.W."/>
        </authorList>
    </citation>
    <scope>NUCLEOTIDE SEQUENCE [LARGE SCALE GENOMIC DNA]</scope>
    <source>
        <strain evidence="2 3">15G-AUS-rot</strain>
    </source>
</reference>
<gene>
    <name evidence="2" type="ORF">HRU87_00585</name>
</gene>
<evidence type="ECO:0000256" key="1">
    <source>
        <dbReference type="SAM" id="SignalP"/>
    </source>
</evidence>
<dbReference type="Proteomes" id="UP000501003">
    <property type="component" value="Chromosome"/>
</dbReference>
<proteinExistence type="predicted"/>
<organism evidence="2 3">
    <name type="scientific">Aquiluna borgnonia</name>
    <dbReference type="NCBI Taxonomy" id="2499157"/>
    <lineage>
        <taxon>Bacteria</taxon>
        <taxon>Bacillati</taxon>
        <taxon>Actinomycetota</taxon>
        <taxon>Actinomycetes</taxon>
        <taxon>Micrococcales</taxon>
        <taxon>Microbacteriaceae</taxon>
        <taxon>Luna cluster</taxon>
        <taxon>Luna-1 subcluster</taxon>
        <taxon>Aquiluna</taxon>
    </lineage>
</organism>
<feature type="chain" id="PRO_5039233142" evidence="1">
    <location>
        <begin position="24"/>
        <end position="558"/>
    </location>
</feature>